<dbReference type="EMBL" id="BEXD01000665">
    <property type="protein sequence ID" value="GBB89267.1"/>
    <property type="molecule type" value="Genomic_DNA"/>
</dbReference>
<evidence type="ECO:0000313" key="2">
    <source>
        <dbReference type="EMBL" id="GBB89267.1"/>
    </source>
</evidence>
<dbReference type="Pfam" id="PF19263">
    <property type="entry name" value="DUF5906"/>
    <property type="match status" value="1"/>
</dbReference>
<feature type="domain" description="NrS-1 polymerase-like helicase" evidence="1">
    <location>
        <begin position="166"/>
        <end position="277"/>
    </location>
</feature>
<evidence type="ECO:0000313" key="3">
    <source>
        <dbReference type="Proteomes" id="UP000247702"/>
    </source>
</evidence>
<reference evidence="2 3" key="1">
    <citation type="submission" date="2017-11" db="EMBL/GenBank/DDBJ databases">
        <title>The genome of Rhizophagus clarus HR1 reveals common genetic basis of auxotrophy among arbuscular mycorrhizal fungi.</title>
        <authorList>
            <person name="Kobayashi Y."/>
        </authorList>
    </citation>
    <scope>NUCLEOTIDE SEQUENCE [LARGE SCALE GENOMIC DNA]</scope>
    <source>
        <strain evidence="2 3">HR1</strain>
    </source>
</reference>
<gene>
    <name evidence="2" type="ORF">RclHR1_15970001</name>
</gene>
<keyword evidence="3" id="KW-1185">Reference proteome</keyword>
<protein>
    <recommendedName>
        <fullName evidence="1">NrS-1 polymerase-like helicase domain-containing protein</fullName>
    </recommendedName>
</protein>
<organism evidence="2 3">
    <name type="scientific">Rhizophagus clarus</name>
    <dbReference type="NCBI Taxonomy" id="94130"/>
    <lineage>
        <taxon>Eukaryota</taxon>
        <taxon>Fungi</taxon>
        <taxon>Fungi incertae sedis</taxon>
        <taxon>Mucoromycota</taxon>
        <taxon>Glomeromycotina</taxon>
        <taxon>Glomeromycetes</taxon>
        <taxon>Glomerales</taxon>
        <taxon>Glomeraceae</taxon>
        <taxon>Rhizophagus</taxon>
    </lineage>
</organism>
<comment type="caution">
    <text evidence="2">The sequence shown here is derived from an EMBL/GenBank/DDBJ whole genome shotgun (WGS) entry which is preliminary data.</text>
</comment>
<proteinExistence type="predicted"/>
<dbReference type="AlphaFoldDB" id="A0A2Z6QGL0"/>
<name>A0A2Z6QGL0_9GLOM</name>
<accession>A0A2Z6QGL0</accession>
<evidence type="ECO:0000259" key="1">
    <source>
        <dbReference type="Pfam" id="PF19263"/>
    </source>
</evidence>
<dbReference type="Proteomes" id="UP000247702">
    <property type="component" value="Unassembled WGS sequence"/>
</dbReference>
<dbReference type="InterPro" id="IPR045455">
    <property type="entry name" value="NrS-1_pol-like_helicase"/>
</dbReference>
<sequence>MSTSGQKFSRNYIYEAIQATVAYIQTTSRLWVLKAEDTNGRLYFDMAPKLDLAKYEINLIELGGEPVKLINLIERAVTKGLILYRNINFLPYSLNTPAHDTKFFNLFIGFLAKPAQEINKEIMDPILWHVKNVICSGDERLDEYIWNWWAYLVQKPEIKPRTILVLKSTLQQCGKNIITDFIGDKVLGSHLHFATSDLEKILGRFNSAIQARKLIVMNETGMSSGEWHRFNGHLKSLITERMVAIERKGLETIRINDYAGYMVTSNQDAPLKIDIGDSRIVCFDVSACCRGNIAYFDRLGGILDHPDTPGVVMSYLLSRNLTNWSPGKIPTTKMKEEIMRDQLPNPVRFIIDYITTWPENQISRLGCDKVYQDYLEWCGSNGEKPLTSKVAGKYIKGSKRGGKLAVSADPPLINSSLWPCETRQDESRKNTKAFFPRITLDTSECSDVRRDRGGEEGSRSLCSSEKTQKLLKEFGQANSEEGERFPWLQIYKKTGCQTESCVLAQPSFQKFVESKGFGSRFLDKELDINFKASGPRDSTAWLSNSNIDETFQRWAQKFDDFYPCPFTIADFEEMEDRFATIDMIGVLEGYEPVELETEIGVKKRPHTSFGCCLNTDTSQGPGKHWTCIFVDCRGYDEWSVEWFNSAGHPPEAPVIRWLERTRFKLQNYRKNIPTDINVKFFEPCDTTANTAPNLRKELGSSGLPISGRNSSFFRTPDRKKYLGMIRENQKVINPEMQEEYAIVCDEFYVYFRKNYSKYIGIINPAKFTPPYKEYIYCSPSKWIEAKKHQLRRRLDKAVYGPIPDFSVRFMFELISTISYYEKYYVAVKNGPDTPFLLLYNLHT</sequence>